<accession>A0A653C676</accession>
<feature type="region of interest" description="Disordered" evidence="1">
    <location>
        <begin position="58"/>
        <end position="123"/>
    </location>
</feature>
<dbReference type="EMBL" id="CAACVG010007054">
    <property type="protein sequence ID" value="VEN43398.1"/>
    <property type="molecule type" value="Genomic_DNA"/>
</dbReference>
<dbReference type="Proteomes" id="UP000410492">
    <property type="component" value="Unassembled WGS sequence"/>
</dbReference>
<keyword evidence="3" id="KW-1185">Reference proteome</keyword>
<organism evidence="2 3">
    <name type="scientific">Callosobruchus maculatus</name>
    <name type="common">Southern cowpea weevil</name>
    <name type="synonym">Pulse bruchid</name>
    <dbReference type="NCBI Taxonomy" id="64391"/>
    <lineage>
        <taxon>Eukaryota</taxon>
        <taxon>Metazoa</taxon>
        <taxon>Ecdysozoa</taxon>
        <taxon>Arthropoda</taxon>
        <taxon>Hexapoda</taxon>
        <taxon>Insecta</taxon>
        <taxon>Pterygota</taxon>
        <taxon>Neoptera</taxon>
        <taxon>Endopterygota</taxon>
        <taxon>Coleoptera</taxon>
        <taxon>Polyphaga</taxon>
        <taxon>Cucujiformia</taxon>
        <taxon>Chrysomeloidea</taxon>
        <taxon>Chrysomelidae</taxon>
        <taxon>Bruchinae</taxon>
        <taxon>Bruchini</taxon>
        <taxon>Callosobruchus</taxon>
    </lineage>
</organism>
<evidence type="ECO:0000256" key="1">
    <source>
        <dbReference type="SAM" id="MobiDB-lite"/>
    </source>
</evidence>
<feature type="compositionally biased region" description="Low complexity" evidence="1">
    <location>
        <begin position="77"/>
        <end position="87"/>
    </location>
</feature>
<sequence length="140" mass="15852">MGLRHRLESLILHLECRRFLGSPQGLVRRPRSSLIGCLLKGGLYHRMERTTTCCYLTNPQSRSSSTTLSRSRHSETTTRTTPSTTATKPTENTGCNFRTEGHRLSNTSPTGLPDSTLRFDTKEHRITRASPAILAKKRRW</sequence>
<dbReference type="AlphaFoldDB" id="A0A653C676"/>
<proteinExistence type="predicted"/>
<evidence type="ECO:0000313" key="2">
    <source>
        <dbReference type="EMBL" id="VEN43398.1"/>
    </source>
</evidence>
<protein>
    <submittedName>
        <fullName evidence="2">Uncharacterized protein</fullName>
    </submittedName>
</protein>
<name>A0A653C676_CALMS</name>
<evidence type="ECO:0000313" key="3">
    <source>
        <dbReference type="Proteomes" id="UP000410492"/>
    </source>
</evidence>
<gene>
    <name evidence="2" type="ORF">CALMAC_LOCUS6551</name>
</gene>
<reference evidence="2 3" key="1">
    <citation type="submission" date="2019-01" db="EMBL/GenBank/DDBJ databases">
        <authorList>
            <person name="Sayadi A."/>
        </authorList>
    </citation>
    <scope>NUCLEOTIDE SEQUENCE [LARGE SCALE GENOMIC DNA]</scope>
</reference>